<feature type="compositionally biased region" description="Low complexity" evidence="1">
    <location>
        <begin position="81"/>
        <end position="92"/>
    </location>
</feature>
<sequence>MPEFFGSVFFSAPDERRSSPGPCDADWWEHITSKAKSWGSDGSSALAPDNGWDLFPYVPAGDVPLFPGSIRERPRTGEPKSSTGSSASVPTSEGAVGHDGAVRSREDPGGTFPAAEGLGGGEAEDGTPKQKESASDDNSSHAGQVSWPLVAQVREVASAVAVALVPDAPQVCLAEAEDLLFARDRLISAIAARVERVHAAGEARRG</sequence>
<organism evidence="2 3">
    <name type="scientific">Microtetraspora fusca</name>
    <dbReference type="NCBI Taxonomy" id="1997"/>
    <lineage>
        <taxon>Bacteria</taxon>
        <taxon>Bacillati</taxon>
        <taxon>Actinomycetota</taxon>
        <taxon>Actinomycetes</taxon>
        <taxon>Streptosporangiales</taxon>
        <taxon>Streptosporangiaceae</taxon>
        <taxon>Microtetraspora</taxon>
    </lineage>
</organism>
<feature type="non-terminal residue" evidence="2">
    <location>
        <position position="206"/>
    </location>
</feature>
<gene>
    <name evidence="2" type="ORF">ACFY05_26850</name>
</gene>
<dbReference type="EMBL" id="JBIAXI010000017">
    <property type="protein sequence ID" value="MFF4776486.1"/>
    <property type="molecule type" value="Genomic_DNA"/>
</dbReference>
<keyword evidence="3" id="KW-1185">Reference proteome</keyword>
<feature type="region of interest" description="Disordered" evidence="1">
    <location>
        <begin position="66"/>
        <end position="143"/>
    </location>
</feature>
<protein>
    <submittedName>
        <fullName evidence="2">Uncharacterized protein</fullName>
    </submittedName>
</protein>
<name>A0ABW6VAY8_MICFU</name>
<evidence type="ECO:0000313" key="3">
    <source>
        <dbReference type="Proteomes" id="UP001602119"/>
    </source>
</evidence>
<proteinExistence type="predicted"/>
<comment type="caution">
    <text evidence="2">The sequence shown here is derived from an EMBL/GenBank/DDBJ whole genome shotgun (WGS) entry which is preliminary data.</text>
</comment>
<dbReference type="Proteomes" id="UP001602119">
    <property type="component" value="Unassembled WGS sequence"/>
</dbReference>
<reference evidence="2 3" key="1">
    <citation type="submission" date="2024-10" db="EMBL/GenBank/DDBJ databases">
        <title>The Natural Products Discovery Center: Release of the First 8490 Sequenced Strains for Exploring Actinobacteria Biosynthetic Diversity.</title>
        <authorList>
            <person name="Kalkreuter E."/>
            <person name="Kautsar S.A."/>
            <person name="Yang D."/>
            <person name="Bader C.D."/>
            <person name="Teijaro C.N."/>
            <person name="Fluegel L."/>
            <person name="Davis C.M."/>
            <person name="Simpson J.R."/>
            <person name="Lauterbach L."/>
            <person name="Steele A.D."/>
            <person name="Gui C."/>
            <person name="Meng S."/>
            <person name="Li G."/>
            <person name="Viehrig K."/>
            <person name="Ye F."/>
            <person name="Su P."/>
            <person name="Kiefer A.F."/>
            <person name="Nichols A."/>
            <person name="Cepeda A.J."/>
            <person name="Yan W."/>
            <person name="Fan B."/>
            <person name="Jiang Y."/>
            <person name="Adhikari A."/>
            <person name="Zheng C.-J."/>
            <person name="Schuster L."/>
            <person name="Cowan T.M."/>
            <person name="Smanski M.J."/>
            <person name="Chevrette M.G."/>
            <person name="De Carvalho L.P.S."/>
            <person name="Shen B."/>
        </authorList>
    </citation>
    <scope>NUCLEOTIDE SEQUENCE [LARGE SCALE GENOMIC DNA]</scope>
    <source>
        <strain evidence="2 3">NPDC001281</strain>
    </source>
</reference>
<evidence type="ECO:0000313" key="2">
    <source>
        <dbReference type="EMBL" id="MFF4776486.1"/>
    </source>
</evidence>
<accession>A0ABW6VAY8</accession>
<evidence type="ECO:0000256" key="1">
    <source>
        <dbReference type="SAM" id="MobiDB-lite"/>
    </source>
</evidence>
<dbReference type="RefSeq" id="WP_387344867.1">
    <property type="nucleotide sequence ID" value="NZ_JBIAXI010000017.1"/>
</dbReference>